<dbReference type="EMBL" id="WSQA01000001">
    <property type="protein sequence ID" value="MVZ60715.1"/>
    <property type="molecule type" value="Genomic_DNA"/>
</dbReference>
<keyword evidence="4" id="KW-1185">Reference proteome</keyword>
<dbReference type="GO" id="GO:0016788">
    <property type="term" value="F:hydrolase activity, acting on ester bonds"/>
    <property type="evidence" value="ECO:0007669"/>
    <property type="project" value="UniProtKB-ARBA"/>
</dbReference>
<gene>
    <name evidence="3" type="ORF">GQF63_01635</name>
</gene>
<proteinExistence type="predicted"/>
<evidence type="ECO:0000259" key="2">
    <source>
        <dbReference type="Pfam" id="PF16227"/>
    </source>
</evidence>
<reference evidence="3 4" key="1">
    <citation type="submission" date="2019-12" db="EMBL/GenBank/DDBJ databases">
        <authorList>
            <person name="Dong K."/>
        </authorList>
    </citation>
    <scope>NUCLEOTIDE SEQUENCE [LARGE SCALE GENOMIC DNA]</scope>
    <source>
        <strain evidence="3 4">JCM 31225</strain>
    </source>
</reference>
<dbReference type="Proteomes" id="UP000435036">
    <property type="component" value="Unassembled WGS sequence"/>
</dbReference>
<dbReference type="InterPro" id="IPR032616">
    <property type="entry name" value="DUF4886"/>
</dbReference>
<feature type="chain" id="PRO_5026896180" evidence="1">
    <location>
        <begin position="24"/>
        <end position="536"/>
    </location>
</feature>
<evidence type="ECO:0000313" key="3">
    <source>
        <dbReference type="EMBL" id="MVZ60715.1"/>
    </source>
</evidence>
<dbReference type="Pfam" id="PF16227">
    <property type="entry name" value="DUF4886"/>
    <property type="match status" value="1"/>
</dbReference>
<keyword evidence="1" id="KW-0732">Signal</keyword>
<name>A0A6N8KTG5_9SPHI</name>
<dbReference type="Gene3D" id="3.40.50.1110">
    <property type="entry name" value="SGNH hydrolase"/>
    <property type="match status" value="1"/>
</dbReference>
<evidence type="ECO:0000313" key="4">
    <source>
        <dbReference type="Proteomes" id="UP000435036"/>
    </source>
</evidence>
<feature type="domain" description="DUF4886" evidence="2">
    <location>
        <begin position="92"/>
        <end position="331"/>
    </location>
</feature>
<dbReference type="OrthoDB" id="265974at2"/>
<dbReference type="InterPro" id="IPR036514">
    <property type="entry name" value="SGNH_hydro_sf"/>
</dbReference>
<accession>A0A6N8KTG5</accession>
<comment type="caution">
    <text evidence="3">The sequence shown here is derived from an EMBL/GenBank/DDBJ whole genome shotgun (WGS) entry which is preliminary data.</text>
</comment>
<protein>
    <submittedName>
        <fullName evidence="3">DUF4886 domain-containing protein</fullName>
    </submittedName>
</protein>
<evidence type="ECO:0000256" key="1">
    <source>
        <dbReference type="SAM" id="SignalP"/>
    </source>
</evidence>
<sequence>MKLASIGLQACLLFGLTTMHAHAQQKDSLVFLGDTLQLSASQVKQWEAKGRAPMLKAIPQTTNSFLVQELGKLSFKDQQFKIADPLDDGVMKILVIGNSFSDDGVEYYFHDLAKQAGHALVIGNLFRGGAPLDFHLKNAKEDIKIYDYRKTTIDGAKSNTRKTSIKMAIDDENWDIICFQQASVLSGDLESVRRDLPQLFDYVKENYPIPTVKYAFHQTWAYAQNATTKNFERYQNKQEQMFQQIVQVSKEIDKLIPISYLIPSGTAIQNGRTSSVGDNFNREGYHLDLRIGRFTAASAWYETIFGNLANNGYKPFNLTRDQAAMAKEAAILAVKQPFQISDLSNWKIDNKPVSFSSIQVNFAADLVMPGWNSFLFERQQTMLSGLVDKENKPTAVYVKLTHNFDARSAKGPQRTASPFKMPKEVSESYFFCKLTAQDSPKEYIEIGNLDPKKAYTLTLFSGFETARTPFLITVNGHKKTKAQEIDPSYNKTQSLCFEQLRPTAGGKLFIAFQNKTEKEQAIAVINALSIAESLNH</sequence>
<feature type="signal peptide" evidence="1">
    <location>
        <begin position="1"/>
        <end position="23"/>
    </location>
</feature>
<dbReference type="RefSeq" id="WP_160367344.1">
    <property type="nucleotide sequence ID" value="NZ_WSQA01000001.1"/>
</dbReference>
<dbReference type="AlphaFoldDB" id="A0A6N8KTG5"/>
<organism evidence="3 4">
    <name type="scientific">Sphingobacterium humi</name>
    <dbReference type="NCBI Taxonomy" id="1796905"/>
    <lineage>
        <taxon>Bacteria</taxon>
        <taxon>Pseudomonadati</taxon>
        <taxon>Bacteroidota</taxon>
        <taxon>Sphingobacteriia</taxon>
        <taxon>Sphingobacteriales</taxon>
        <taxon>Sphingobacteriaceae</taxon>
        <taxon>Sphingobacterium</taxon>
    </lineage>
</organism>